<evidence type="ECO:0000313" key="2">
    <source>
        <dbReference type="Proteomes" id="UP000275078"/>
    </source>
</evidence>
<evidence type="ECO:0000313" key="1">
    <source>
        <dbReference type="EMBL" id="RPA71656.1"/>
    </source>
</evidence>
<organism evidence="1 2">
    <name type="scientific">Ascobolus immersus RN42</name>
    <dbReference type="NCBI Taxonomy" id="1160509"/>
    <lineage>
        <taxon>Eukaryota</taxon>
        <taxon>Fungi</taxon>
        <taxon>Dikarya</taxon>
        <taxon>Ascomycota</taxon>
        <taxon>Pezizomycotina</taxon>
        <taxon>Pezizomycetes</taxon>
        <taxon>Pezizales</taxon>
        <taxon>Ascobolaceae</taxon>
        <taxon>Ascobolus</taxon>
    </lineage>
</organism>
<reference evidence="1 2" key="1">
    <citation type="journal article" date="2018" name="Nat. Ecol. Evol.">
        <title>Pezizomycetes genomes reveal the molecular basis of ectomycorrhizal truffle lifestyle.</title>
        <authorList>
            <person name="Murat C."/>
            <person name="Payen T."/>
            <person name="Noel B."/>
            <person name="Kuo A."/>
            <person name="Morin E."/>
            <person name="Chen J."/>
            <person name="Kohler A."/>
            <person name="Krizsan K."/>
            <person name="Balestrini R."/>
            <person name="Da Silva C."/>
            <person name="Montanini B."/>
            <person name="Hainaut M."/>
            <person name="Levati E."/>
            <person name="Barry K.W."/>
            <person name="Belfiori B."/>
            <person name="Cichocki N."/>
            <person name="Clum A."/>
            <person name="Dockter R.B."/>
            <person name="Fauchery L."/>
            <person name="Guy J."/>
            <person name="Iotti M."/>
            <person name="Le Tacon F."/>
            <person name="Lindquist E.A."/>
            <person name="Lipzen A."/>
            <person name="Malagnac F."/>
            <person name="Mello A."/>
            <person name="Molinier V."/>
            <person name="Miyauchi S."/>
            <person name="Poulain J."/>
            <person name="Riccioni C."/>
            <person name="Rubini A."/>
            <person name="Sitrit Y."/>
            <person name="Splivallo R."/>
            <person name="Traeger S."/>
            <person name="Wang M."/>
            <person name="Zifcakova L."/>
            <person name="Wipf D."/>
            <person name="Zambonelli A."/>
            <person name="Paolocci F."/>
            <person name="Nowrousian M."/>
            <person name="Ottonello S."/>
            <person name="Baldrian P."/>
            <person name="Spatafora J.W."/>
            <person name="Henrissat B."/>
            <person name="Nagy L.G."/>
            <person name="Aury J.M."/>
            <person name="Wincker P."/>
            <person name="Grigoriev I.V."/>
            <person name="Bonfante P."/>
            <person name="Martin F.M."/>
        </authorList>
    </citation>
    <scope>NUCLEOTIDE SEQUENCE [LARGE SCALE GENOMIC DNA]</scope>
    <source>
        <strain evidence="1 2">RN42</strain>
    </source>
</reference>
<protein>
    <submittedName>
        <fullName evidence="1">Uncharacterized protein</fullName>
    </submittedName>
</protein>
<name>A0A3N4HEP9_ASCIM</name>
<sequence length="207" mass="22847">MECSAPSDIDGAHTAHFLYSFQPFNVYGLATDTEEASDQPRNSALNYVLGPGPSDNVNVALDTIYRRHGKKVFDSGEPEDEPDADMANWQKEPVAPTCTMDTDEMTSYWNPLHHLNISALSSASPSHTSQSYIHTAVLDADSESDTARAWIQSLQKSDRINLVLHTDCDYPRSCSRSNVRNLEDTGFSIKAVLVLVEFEVTVFGDDG</sequence>
<dbReference type="AlphaFoldDB" id="A0A3N4HEP9"/>
<gene>
    <name evidence="1" type="ORF">BJ508DRAFT_87997</name>
</gene>
<dbReference type="EMBL" id="ML119909">
    <property type="protein sequence ID" value="RPA71656.1"/>
    <property type="molecule type" value="Genomic_DNA"/>
</dbReference>
<accession>A0A3N4HEP9</accession>
<dbReference type="Proteomes" id="UP000275078">
    <property type="component" value="Unassembled WGS sequence"/>
</dbReference>
<keyword evidence="2" id="KW-1185">Reference proteome</keyword>
<proteinExistence type="predicted"/>